<dbReference type="GO" id="GO:0030288">
    <property type="term" value="C:outer membrane-bounded periplasmic space"/>
    <property type="evidence" value="ECO:0007669"/>
    <property type="project" value="TreeGrafter"/>
</dbReference>
<evidence type="ECO:0000256" key="2">
    <source>
        <dbReference type="ARBA" id="ARBA00022729"/>
    </source>
</evidence>
<organism evidence="5 6">
    <name type="scientific">Meiothermus taiwanensis</name>
    <dbReference type="NCBI Taxonomy" id="172827"/>
    <lineage>
        <taxon>Bacteria</taxon>
        <taxon>Thermotogati</taxon>
        <taxon>Deinococcota</taxon>
        <taxon>Deinococci</taxon>
        <taxon>Thermales</taxon>
        <taxon>Thermaceae</taxon>
        <taxon>Meiothermus</taxon>
    </lineage>
</organism>
<feature type="domain" description="Periplasmic binding protein" evidence="4">
    <location>
        <begin position="26"/>
        <end position="282"/>
    </location>
</feature>
<dbReference type="Pfam" id="PF13407">
    <property type="entry name" value="Peripla_BP_4"/>
    <property type="match status" value="1"/>
</dbReference>
<evidence type="ECO:0000313" key="5">
    <source>
        <dbReference type="EMBL" id="RIH78323.1"/>
    </source>
</evidence>
<accession>A0A399E456</accession>
<dbReference type="InterPro" id="IPR013456">
    <property type="entry name" value="XylF"/>
</dbReference>
<feature type="chain" id="PRO_5017354118" evidence="3">
    <location>
        <begin position="22"/>
        <end position="345"/>
    </location>
</feature>
<dbReference type="GO" id="GO:0048029">
    <property type="term" value="F:monosaccharide binding"/>
    <property type="evidence" value="ECO:0007669"/>
    <property type="project" value="InterPro"/>
</dbReference>
<dbReference type="RefSeq" id="WP_027886770.1">
    <property type="nucleotide sequence ID" value="NZ_JBHSXZ010000007.1"/>
</dbReference>
<dbReference type="Proteomes" id="UP000266089">
    <property type="component" value="Unassembled WGS sequence"/>
</dbReference>
<proteinExistence type="predicted"/>
<dbReference type="InterPro" id="IPR025997">
    <property type="entry name" value="SBP_2_dom"/>
</dbReference>
<feature type="signal peptide" evidence="3">
    <location>
        <begin position="1"/>
        <end position="21"/>
    </location>
</feature>
<dbReference type="PANTHER" id="PTHR30036">
    <property type="entry name" value="D-XYLOSE-BINDING PERIPLASMIC PROTEIN"/>
    <property type="match status" value="1"/>
</dbReference>
<gene>
    <name evidence="5" type="primary">xylF</name>
    <name evidence="5" type="ORF">Mcate_00913</name>
</gene>
<name>A0A399E456_9DEIN</name>
<evidence type="ECO:0000259" key="4">
    <source>
        <dbReference type="Pfam" id="PF13407"/>
    </source>
</evidence>
<dbReference type="Gene3D" id="3.40.50.2300">
    <property type="match status" value="2"/>
</dbReference>
<evidence type="ECO:0000256" key="3">
    <source>
        <dbReference type="SAM" id="SignalP"/>
    </source>
</evidence>
<dbReference type="AlphaFoldDB" id="A0A399E456"/>
<dbReference type="NCBIfam" id="TIGR02634">
    <property type="entry name" value="xylF"/>
    <property type="match status" value="1"/>
</dbReference>
<reference evidence="5 6" key="1">
    <citation type="submission" date="2018-08" db="EMBL/GenBank/DDBJ databases">
        <title>Meiothermus cateniformans JCM 15151 genome sequencing project.</title>
        <authorList>
            <person name="Da Costa M.S."/>
            <person name="Albuquerque L."/>
            <person name="Raposo P."/>
            <person name="Froufe H.J.C."/>
            <person name="Barroso C.S."/>
            <person name="Egas C."/>
        </authorList>
    </citation>
    <scope>NUCLEOTIDE SEQUENCE [LARGE SCALE GENOMIC DNA]</scope>
    <source>
        <strain evidence="5 6">JCM 15151</strain>
    </source>
</reference>
<evidence type="ECO:0000256" key="1">
    <source>
        <dbReference type="ARBA" id="ARBA00004196"/>
    </source>
</evidence>
<dbReference type="SUPFAM" id="SSF53822">
    <property type="entry name" value="Periplasmic binding protein-like I"/>
    <property type="match status" value="1"/>
</dbReference>
<dbReference type="InterPro" id="IPR050555">
    <property type="entry name" value="Bact_Solute-Bind_Prot2"/>
</dbReference>
<sequence length="345" mass="37334">MKPFTKVMVLLWFALAVPAFAQQIIVGVSWANFQEERWKIDERAIREQLGRMGATYISADAQSSSEKQLNDIDALIARGAKALIILAWDKDAILPAIDKAKAAGIPVVAYDRLIENNYAYYITFDNVEVGRMQAREVFKVRPKGNYAFILGANTDPNADFLHKGQLEVLDAAIKRGDIKVVGKQYTEGWKPEVAQRNMEQILTANGNKVDAVVASNDGTAGGVVAALAAVGLAGKVPVSGQDGDQAALNRVARGLQTVSVWKDARELGRRAAEAAVLMARGTPMDKLPGRTIFADGPNKVRMNALLLKPIPITRENLDVVLRAGWITKQALCQGVSGTNAPAACR</sequence>
<dbReference type="PANTHER" id="PTHR30036:SF1">
    <property type="entry name" value="D-XYLOSE-BINDING PERIPLASMIC PROTEIN"/>
    <property type="match status" value="1"/>
</dbReference>
<dbReference type="OrthoDB" id="9769193at2"/>
<dbReference type="GO" id="GO:0015753">
    <property type="term" value="P:D-xylose transmembrane transport"/>
    <property type="evidence" value="ECO:0007669"/>
    <property type="project" value="InterPro"/>
</dbReference>
<dbReference type="CDD" id="cd19993">
    <property type="entry name" value="PBP1_ABC_xylose_binding-like"/>
    <property type="match status" value="1"/>
</dbReference>
<comment type="subcellular location">
    <subcellularLocation>
        <location evidence="1">Cell envelope</location>
    </subcellularLocation>
</comment>
<protein>
    <submittedName>
        <fullName evidence="5">D-xylose-binding periplasmic protein</fullName>
    </submittedName>
</protein>
<dbReference type="InterPro" id="IPR028082">
    <property type="entry name" value="Peripla_BP_I"/>
</dbReference>
<keyword evidence="2 3" id="KW-0732">Signal</keyword>
<evidence type="ECO:0000313" key="6">
    <source>
        <dbReference type="Proteomes" id="UP000266089"/>
    </source>
</evidence>
<comment type="caution">
    <text evidence="5">The sequence shown here is derived from an EMBL/GenBank/DDBJ whole genome shotgun (WGS) entry which is preliminary data.</text>
</comment>
<dbReference type="EMBL" id="QWKX01000016">
    <property type="protein sequence ID" value="RIH78323.1"/>
    <property type="molecule type" value="Genomic_DNA"/>
</dbReference>